<dbReference type="SUPFAM" id="SSF69322">
    <property type="entry name" value="Tricorn protease domain 2"/>
    <property type="match status" value="1"/>
</dbReference>
<dbReference type="Pfam" id="PF12894">
    <property type="entry name" value="ANAPC4_WD40"/>
    <property type="match status" value="1"/>
</dbReference>
<keyword evidence="2" id="KW-0472">Membrane</keyword>
<dbReference type="GO" id="GO:0042147">
    <property type="term" value="P:retrograde transport, endosome to Golgi"/>
    <property type="evidence" value="ECO:0007669"/>
    <property type="project" value="TreeGrafter"/>
</dbReference>
<dbReference type="OrthoDB" id="67540at2759"/>
<evidence type="ECO:0000259" key="4">
    <source>
        <dbReference type="Pfam" id="PF07064"/>
    </source>
</evidence>
<dbReference type="PANTHER" id="PTHR22746">
    <property type="entry name" value="RAB6A-GEF COMPLEX PARTNER PROTEIN 1"/>
    <property type="match status" value="1"/>
</dbReference>
<dbReference type="FunFam" id="2.130.10.10:FF:000735">
    <property type="entry name" value="Quinoprotein amine dehydrogenase beta chain-like"/>
    <property type="match status" value="1"/>
</dbReference>
<evidence type="ECO:0000259" key="6">
    <source>
        <dbReference type="Pfam" id="PF12896"/>
    </source>
</evidence>
<feature type="domain" description="Anaphase-promoting complex subunit 4 long" evidence="6">
    <location>
        <begin position="404"/>
        <end position="605"/>
    </location>
</feature>
<dbReference type="InterPro" id="IPR015943">
    <property type="entry name" value="WD40/YVTN_repeat-like_dom_sf"/>
</dbReference>
<dbReference type="GO" id="GO:0005829">
    <property type="term" value="C:cytosol"/>
    <property type="evidence" value="ECO:0007669"/>
    <property type="project" value="TreeGrafter"/>
</dbReference>
<dbReference type="Pfam" id="PF07064">
    <property type="entry name" value="RIC1"/>
    <property type="match status" value="1"/>
</dbReference>
<dbReference type="PANTHER" id="PTHR22746:SF10">
    <property type="entry name" value="GUANINE NUCLEOTIDE EXCHANGE FACTOR SUBUNIT RIC1"/>
    <property type="match status" value="1"/>
</dbReference>
<protein>
    <recommendedName>
        <fullName evidence="9">Ribosome control protein 1 domain-containing protein</fullName>
    </recommendedName>
</protein>
<reference evidence="7 8" key="1">
    <citation type="submission" date="2019-11" db="EMBL/GenBank/DDBJ databases">
        <title>Whole genome sequence of Oryza granulata.</title>
        <authorList>
            <person name="Li W."/>
        </authorList>
    </citation>
    <scope>NUCLEOTIDE SEQUENCE [LARGE SCALE GENOMIC DNA]</scope>
    <source>
        <strain evidence="8">cv. Menghai</strain>
        <tissue evidence="7">Leaf</tissue>
    </source>
</reference>
<comment type="caution">
    <text evidence="7">The sequence shown here is derived from an EMBL/GenBank/DDBJ whole genome shotgun (WGS) entry which is preliminary data.</text>
</comment>
<evidence type="ECO:0000256" key="2">
    <source>
        <dbReference type="ARBA" id="ARBA00023136"/>
    </source>
</evidence>
<feature type="region of interest" description="Disordered" evidence="3">
    <location>
        <begin position="19"/>
        <end position="55"/>
    </location>
</feature>
<evidence type="ECO:0000313" key="8">
    <source>
        <dbReference type="Proteomes" id="UP000479710"/>
    </source>
</evidence>
<proteinExistence type="predicted"/>
<dbReference type="SMART" id="SM00320">
    <property type="entry name" value="WD40"/>
    <property type="match status" value="5"/>
</dbReference>
<evidence type="ECO:0000256" key="3">
    <source>
        <dbReference type="SAM" id="MobiDB-lite"/>
    </source>
</evidence>
<gene>
    <name evidence="7" type="ORF">E2562_002501</name>
</gene>
<evidence type="ECO:0000259" key="5">
    <source>
        <dbReference type="Pfam" id="PF12894"/>
    </source>
</evidence>
<dbReference type="InterPro" id="IPR036322">
    <property type="entry name" value="WD40_repeat_dom_sf"/>
</dbReference>
<evidence type="ECO:0000313" key="7">
    <source>
        <dbReference type="EMBL" id="KAF0931144.1"/>
    </source>
</evidence>
<feature type="domain" description="RIC1 C-terminal alpha solenoid region" evidence="4">
    <location>
        <begin position="1557"/>
        <end position="1731"/>
    </location>
</feature>
<comment type="subcellular location">
    <subcellularLocation>
        <location evidence="1">Membrane</location>
    </subcellularLocation>
</comment>
<evidence type="ECO:0008006" key="9">
    <source>
        <dbReference type="Google" id="ProtNLM"/>
    </source>
</evidence>
<dbReference type="Pfam" id="PF12896">
    <property type="entry name" value="ANAPC4"/>
    <property type="match status" value="1"/>
</dbReference>
<name>A0A6G1F2P1_9ORYZ</name>
<dbReference type="InterPro" id="IPR024790">
    <property type="entry name" value="APC4_long_dom"/>
</dbReference>
<dbReference type="InterPro" id="IPR001680">
    <property type="entry name" value="WD40_rpt"/>
</dbReference>
<organism evidence="7 8">
    <name type="scientific">Oryza meyeriana var. granulata</name>
    <dbReference type="NCBI Taxonomy" id="110450"/>
    <lineage>
        <taxon>Eukaryota</taxon>
        <taxon>Viridiplantae</taxon>
        <taxon>Streptophyta</taxon>
        <taxon>Embryophyta</taxon>
        <taxon>Tracheophyta</taxon>
        <taxon>Spermatophyta</taxon>
        <taxon>Magnoliopsida</taxon>
        <taxon>Liliopsida</taxon>
        <taxon>Poales</taxon>
        <taxon>Poaceae</taxon>
        <taxon>BOP clade</taxon>
        <taxon>Oryzoideae</taxon>
        <taxon>Oryzeae</taxon>
        <taxon>Oryzinae</taxon>
        <taxon>Oryza</taxon>
        <taxon>Oryza meyeriana</taxon>
    </lineage>
</organism>
<accession>A0A6G1F2P1</accession>
<dbReference type="Pfam" id="PF25440">
    <property type="entry name" value="Beta-prop_RIC1_2nd"/>
    <property type="match status" value="1"/>
</dbReference>
<sequence length="1925" mass="216093">MVERERGVDVAGPLAVFSPNRAPLANSSTDPGRPVVDPSIPCRRRRRRRRHRRSVDPPLFTSLRAAAPISSLLRLACHRRLVPLSFATAHILSPHPRRSPSQRRCRLRLPVRSDPPSLHWDRRRSDGGFAWRRRGSAGLRRGEAAAECAAGLIHAAVTSRGPFSKQIKMAEWNPEKDLLAMVTDDSKVVLHRFNWQRLWTISSGKCITSICWSPDGKIVALGTEDGLVLLHDVENGKMLRRIKSHDVAIVCLNWAEDEQLSRTDKDGLLSYEDRTTRFFPPAPVIPRIGGLSSGDTGLADENEESIQEFSSASCQRFNILCSGDKDGWICFSIFGIFPVGKININEVPIHVQSSGNKSSYRLQDSSISKVCLSGNLHQLVLLCSGKLIDFDNLSHGNHNSAGLHCLHLDTSIFFNRKNELHQISQQASSIQDLVEVVRASMSMMAKQWSSAMNLFNEKFSALPSLIAAHGMESSSEDEFMSLLFGTRTSPALHQFLVSSLGEAALKRIAKAVDSAGRELRVVVSEHLQPAVEIISFRLAELRGLARWRSRFQNIGLDEKLIDGVTEKIGMLVVQVERFSRVAATVLYLFQNFFSWVLKCVKILLSEPTDQVPAANSELVVLFLKFLLDKDPIKQLLDANQRFECDLDTIRHLEQLVVLGGFTDTQFLEKTLMKQFNELDESLEEAFLTPFTTISSQIHCQELLPLYPITSSHHKVNMEHTIAWRGEGCLISPTIVLGAALQDEDSQNSGYSYSLTDYICFKIPDGSLNLKNCIGVVKDFSNSSTSRPSLSGFLLRIPDEYECIDLSLYKDSQIVILLSERSCSDGPGRSYIVMLQTENFSFVPLSRISPSNIYSVQELSALELQLNTDYGKVRNIPHAVSTPLATSSFYLHIYKLQFSGKPLIIGGKPQPGLCLVAISLIIVEKVPLANDTFITSNFVCDSKSMLLGLSNGHLQVMSWNAEFSDSLKLGCSTCSSNRTPTVRDALVFDLPSLRENSNTSPAPCCTGNSAIIHVELSVKLRLLVALYSGCQIGLCTVGKKGLKQTGSIRVERWLNTDDAMCTSVASDQQILAVGCSRGVVELYDLAENARHIRTISLYDWGYSVEDTGPVTCISWTPDNCAFAVGWKFRGLTVWSVSGCRLMCTIRQTGSNSASSPMVKPSALKFEPLMGGTSHIQWDDYGYKIFAVEESLSERILAFSFAKCCLNRGLSGTTYTRQILYGEDRILLVQPDDTDELKMLHLNVPASYISQNWPVLHVVASNDGMYLAVAGSHGLVLYDLRNKRWRVFGDVTQEQKIQCKGLLWLGKIVIVCNYIESSNTYELLFFPRYHLDYSSLLYRKPLLGRPIVMDVFQDYILVTYSPFDVHIFHVAISGELSPASSPVLQLSTVRELSIMSPKSPPVSMRFIPEPTDEGKLEHDTNGSSDLSQQPSRCLILRMNGELSVLDMDDGHEQALTNSVELFWVTCSQYEEKGNLIKEVSWLDYGHKGMQVWYPSHGENPFKQEDFLQLDPELEFDREVYPLGLLPNVGVVVGISQRMSFSTAEFPCFEPSPQAQTILHCLLRHLLQRDKHEEALRLANLSAEKPHFSRCLEWLLFTVFDAEISSQSASKNQLSQKNEHAKKSLLDKTCNLLRNFPEYMDVVVSVARKTDGRHWADLFHAAGRSTEMFEECFQRRWYRTAACYILVIAKLEGPAVSQYCALRLLQATLDESLYELAGELVRFLLRSGRDFENTTTDSEKLSPRFLNYFLIRSPFKRQASDLKSNAMKELSPHIASVMNILENHASYLMSGKELSKLVAFVKGTQFDLVEYLQRERLGSARLENFASALELIGQKLQMDALQSRLDAEFLLAHMCSVKFKEWIVVLATLLRRAEVLVDLFRHDLRLWKAYSITLQSHDVFREYLDLLNTLDEELSSVSDLTLQNGPMS</sequence>
<feature type="domain" description="Anaphase-promoting complex subunit 4-like WD40" evidence="5">
    <location>
        <begin position="171"/>
        <end position="256"/>
    </location>
</feature>
<dbReference type="GO" id="GO:0006886">
    <property type="term" value="P:intracellular protein transport"/>
    <property type="evidence" value="ECO:0007669"/>
    <property type="project" value="InterPro"/>
</dbReference>
<dbReference type="InterPro" id="IPR024977">
    <property type="entry name" value="Apc4-like_WD40_dom"/>
</dbReference>
<dbReference type="InterPro" id="IPR040096">
    <property type="entry name" value="Ric1"/>
</dbReference>
<dbReference type="Proteomes" id="UP000479710">
    <property type="component" value="Unassembled WGS sequence"/>
</dbReference>
<keyword evidence="8" id="KW-1185">Reference proteome</keyword>
<evidence type="ECO:0000256" key="1">
    <source>
        <dbReference type="ARBA" id="ARBA00004370"/>
    </source>
</evidence>
<dbReference type="SUPFAM" id="SSF50978">
    <property type="entry name" value="WD40 repeat-like"/>
    <property type="match status" value="1"/>
</dbReference>
<dbReference type="Gene3D" id="2.130.10.10">
    <property type="entry name" value="YVTN repeat-like/Quinoprotein amine dehydrogenase"/>
    <property type="match status" value="2"/>
</dbReference>
<dbReference type="GO" id="GO:0034066">
    <property type="term" value="C:Ric1-Rgp1 guanyl-nucleotide exchange factor complex"/>
    <property type="evidence" value="ECO:0007669"/>
    <property type="project" value="InterPro"/>
</dbReference>
<feature type="compositionally biased region" description="Basic residues" evidence="3">
    <location>
        <begin position="42"/>
        <end position="53"/>
    </location>
</feature>
<dbReference type="EMBL" id="SPHZ02000001">
    <property type="protein sequence ID" value="KAF0931144.1"/>
    <property type="molecule type" value="Genomic_DNA"/>
</dbReference>
<dbReference type="GO" id="GO:0000139">
    <property type="term" value="C:Golgi membrane"/>
    <property type="evidence" value="ECO:0007669"/>
    <property type="project" value="TreeGrafter"/>
</dbReference>
<feature type="region of interest" description="Disordered" evidence="3">
    <location>
        <begin position="1406"/>
        <end position="1426"/>
    </location>
</feature>
<dbReference type="InterPro" id="IPR009771">
    <property type="entry name" value="RIC1_C"/>
</dbReference>